<dbReference type="EMBL" id="CAJZBQ010000004">
    <property type="protein sequence ID" value="CAG9311390.1"/>
    <property type="molecule type" value="Genomic_DNA"/>
</dbReference>
<dbReference type="SUPFAM" id="SSF56219">
    <property type="entry name" value="DNase I-like"/>
    <property type="match status" value="1"/>
</dbReference>
<dbReference type="Proteomes" id="UP001162131">
    <property type="component" value="Unassembled WGS sequence"/>
</dbReference>
<name>A0AAU9IBX5_9CILI</name>
<keyword evidence="3" id="KW-1185">Reference proteome</keyword>
<organism evidence="2 3">
    <name type="scientific">Blepharisma stoltei</name>
    <dbReference type="NCBI Taxonomy" id="1481888"/>
    <lineage>
        <taxon>Eukaryota</taxon>
        <taxon>Sar</taxon>
        <taxon>Alveolata</taxon>
        <taxon>Ciliophora</taxon>
        <taxon>Postciliodesmatophora</taxon>
        <taxon>Heterotrichea</taxon>
        <taxon>Heterotrichida</taxon>
        <taxon>Blepharismidae</taxon>
        <taxon>Blepharisma</taxon>
    </lineage>
</organism>
<dbReference type="AlphaFoldDB" id="A0AAU9IBX5"/>
<dbReference type="Pfam" id="PF14529">
    <property type="entry name" value="Exo_endo_phos_2"/>
    <property type="match status" value="1"/>
</dbReference>
<dbReference type="InterPro" id="IPR005135">
    <property type="entry name" value="Endo/exonuclease/phosphatase"/>
</dbReference>
<dbReference type="Gene3D" id="3.60.10.10">
    <property type="entry name" value="Endonuclease/exonuclease/phosphatase"/>
    <property type="match status" value="1"/>
</dbReference>
<evidence type="ECO:0000313" key="3">
    <source>
        <dbReference type="Proteomes" id="UP001162131"/>
    </source>
</evidence>
<dbReference type="InterPro" id="IPR036691">
    <property type="entry name" value="Endo/exonu/phosph_ase_sf"/>
</dbReference>
<comment type="caution">
    <text evidence="2">The sequence shown here is derived from an EMBL/GenBank/DDBJ whole genome shotgun (WGS) entry which is preliminary data.</text>
</comment>
<sequence>MDWQWGYGAQLWGRFSRHGRTDGKHQACRCGCRGENESKDHSYRNWKDSNNWVLLTSKFGHNWNEKRLYEELAMQVSLEKTKGLEVAVIGDTNAHIRGHRSDETNDNGKSLIKVAHKIGLEILELDNITFTGRRGKPSCIDYLLITHGIRNRIKNEQILEDNTISSDHLPIYAQINTDNIFKRKMDKEVFRLDLLDDEDKRKEYQDEVERIAETINFSDNPDALYKEIIRIFISAVRSTLGTRKRQKPALPRSIVDKLRLAKQIYTAALELRAGQIDKYIELEKKHDQVHQDVRKDIKRWKKMKEIERRILMQQSMTQKIAWKTYRLCKRGWSGMQANYYDDEVKSTIDWWKSIYRDDDWNGWWKCEEQQEWQITLEDVREQVQSIRNGKAKGPDGVAGELIKYGGPTSCRLIHALMDLIWRTGEIPVALKEAYVILLPKKGNSKQPQDQRPITLVNSMFKILDKMIAKKL</sequence>
<dbReference type="PANTHER" id="PTHR19446">
    <property type="entry name" value="REVERSE TRANSCRIPTASES"/>
    <property type="match status" value="1"/>
</dbReference>
<proteinExistence type="predicted"/>
<evidence type="ECO:0000313" key="2">
    <source>
        <dbReference type="EMBL" id="CAG9311390.1"/>
    </source>
</evidence>
<protein>
    <recommendedName>
        <fullName evidence="1">Endonuclease/exonuclease/phosphatase domain-containing protein</fullName>
    </recommendedName>
</protein>
<gene>
    <name evidence="2" type="ORF">BSTOLATCC_MIC3680</name>
</gene>
<dbReference type="GO" id="GO:0003824">
    <property type="term" value="F:catalytic activity"/>
    <property type="evidence" value="ECO:0007669"/>
    <property type="project" value="InterPro"/>
</dbReference>
<evidence type="ECO:0000259" key="1">
    <source>
        <dbReference type="Pfam" id="PF14529"/>
    </source>
</evidence>
<accession>A0AAU9IBX5</accession>
<reference evidence="2" key="1">
    <citation type="submission" date="2021-09" db="EMBL/GenBank/DDBJ databases">
        <authorList>
            <consortium name="AG Swart"/>
            <person name="Singh M."/>
            <person name="Singh A."/>
            <person name="Seah K."/>
            <person name="Emmerich C."/>
        </authorList>
    </citation>
    <scope>NUCLEOTIDE SEQUENCE</scope>
    <source>
        <strain evidence="2">ATCC30299</strain>
    </source>
</reference>
<feature type="domain" description="Endonuclease/exonuclease/phosphatase" evidence="1">
    <location>
        <begin position="76"/>
        <end position="172"/>
    </location>
</feature>